<dbReference type="STRING" id="1442369.A0A0D2IYZ8"/>
<dbReference type="OrthoDB" id="3431997at2759"/>
<evidence type="ECO:0000256" key="1">
    <source>
        <dbReference type="SAM" id="MobiDB-lite"/>
    </source>
</evidence>
<feature type="region of interest" description="Disordered" evidence="1">
    <location>
        <begin position="1"/>
        <end position="41"/>
    </location>
</feature>
<keyword evidence="3" id="KW-1185">Reference proteome</keyword>
<reference evidence="2 3" key="1">
    <citation type="submission" date="2015-01" db="EMBL/GenBank/DDBJ databases">
        <title>The Genome Sequence of Rhinocladiella mackenzie CBS 650.93.</title>
        <authorList>
            <consortium name="The Broad Institute Genomics Platform"/>
            <person name="Cuomo C."/>
            <person name="de Hoog S."/>
            <person name="Gorbushina A."/>
            <person name="Stielow B."/>
            <person name="Teixiera M."/>
            <person name="Abouelleil A."/>
            <person name="Chapman S.B."/>
            <person name="Priest M."/>
            <person name="Young S.K."/>
            <person name="Wortman J."/>
            <person name="Nusbaum C."/>
            <person name="Birren B."/>
        </authorList>
    </citation>
    <scope>NUCLEOTIDE SEQUENCE [LARGE SCALE GENOMIC DNA]</scope>
    <source>
        <strain evidence="2 3">CBS 650.93</strain>
    </source>
</reference>
<dbReference type="RefSeq" id="XP_013275757.1">
    <property type="nucleotide sequence ID" value="XM_013420303.1"/>
</dbReference>
<evidence type="ECO:0000313" key="2">
    <source>
        <dbReference type="EMBL" id="KIX08621.1"/>
    </source>
</evidence>
<protein>
    <recommendedName>
        <fullName evidence="4">Phospholipid scramblase</fullName>
    </recommendedName>
</protein>
<dbReference type="HOGENOM" id="CLU_980046_0_0_1"/>
<feature type="compositionally biased region" description="Basic and acidic residues" evidence="1">
    <location>
        <begin position="31"/>
        <end position="41"/>
    </location>
</feature>
<evidence type="ECO:0008006" key="4">
    <source>
        <dbReference type="Google" id="ProtNLM"/>
    </source>
</evidence>
<dbReference type="AlphaFoldDB" id="A0A0D2IYZ8"/>
<dbReference type="VEuPathDB" id="FungiDB:Z518_03277"/>
<accession>A0A0D2IYZ8</accession>
<name>A0A0D2IYZ8_9EURO</name>
<dbReference type="GeneID" id="25291348"/>
<gene>
    <name evidence="2" type="ORF">Z518_03277</name>
</gene>
<organism evidence="2 3">
    <name type="scientific">Rhinocladiella mackenziei CBS 650.93</name>
    <dbReference type="NCBI Taxonomy" id="1442369"/>
    <lineage>
        <taxon>Eukaryota</taxon>
        <taxon>Fungi</taxon>
        <taxon>Dikarya</taxon>
        <taxon>Ascomycota</taxon>
        <taxon>Pezizomycotina</taxon>
        <taxon>Eurotiomycetes</taxon>
        <taxon>Chaetothyriomycetidae</taxon>
        <taxon>Chaetothyriales</taxon>
        <taxon>Herpotrichiellaceae</taxon>
        <taxon>Rhinocladiella</taxon>
    </lineage>
</organism>
<proteinExistence type="predicted"/>
<sequence>MDSKLDVPPQDEQYESEASDAGNMPPPPYRRASESSTERSLYDEKDVLLENRSGSYQQPTSSAMQEYNWYHPKIMSRGLIITDGASSTATKKTAIYYVEVSEFAVKKPDVILHSASPISGDSMDFDHVASASESGPVLGVAHFPHFSRHYKVCLGDPSSANPTTWVDITNPHKMYHGEFTMSYQGKSYVWKRTHDAALGVGGGDIRQEMTWNSFQLLDSATGEMIALFLENTFKSWKKKGKLRIFKDLEGSEEARQFKLLVFLSIAAILEKARRRANRQRNAHGGGGP</sequence>
<dbReference type="EMBL" id="KN847476">
    <property type="protein sequence ID" value="KIX08621.1"/>
    <property type="molecule type" value="Genomic_DNA"/>
</dbReference>
<dbReference type="Proteomes" id="UP000053617">
    <property type="component" value="Unassembled WGS sequence"/>
</dbReference>
<evidence type="ECO:0000313" key="3">
    <source>
        <dbReference type="Proteomes" id="UP000053617"/>
    </source>
</evidence>